<dbReference type="EMBL" id="FNUE01000002">
    <property type="protein sequence ID" value="SEE42723.1"/>
    <property type="molecule type" value="Genomic_DNA"/>
</dbReference>
<sequence length="306" mass="32685">MKNIKHIFLKTFLLSMIVTFIGCQEDEYSFGEIIAPTNIQITAEIVGADATNPNGDGSGVVNFSASADNAVSYKYAYDGVEVVALSGETSISFSELGLNTYTVTVVATGTAGIATSKSIDVEVLSTYAPPVELKTKLFGFDPADPNAVTSRTWKVHAAKAKHFGLGPVAGSTIAEWYGAGPDEKAGVGMYDDRITFSSDGTFSYVTNGTIFGRDPYIVNDLGPNVSGTPNGADIENYAFLDYTETYALTAPGGTETISISGNGFIGYYTGGSHNYEIFDRGTPNELVLRTTDGNAEFDWWFIITLE</sequence>
<evidence type="ECO:0000313" key="1">
    <source>
        <dbReference type="EMBL" id="KOY52290.1"/>
    </source>
</evidence>
<dbReference type="Proteomes" id="UP000037716">
    <property type="component" value="Unassembled WGS sequence"/>
</dbReference>
<dbReference type="PROSITE" id="PS51257">
    <property type="entry name" value="PROKAR_LIPOPROTEIN"/>
    <property type="match status" value="1"/>
</dbReference>
<dbReference type="STRING" id="1300348.I602_1850"/>
<proteinExistence type="predicted"/>
<evidence type="ECO:0000313" key="3">
    <source>
        <dbReference type="Proteomes" id="UP000037716"/>
    </source>
</evidence>
<dbReference type="AlphaFoldDB" id="A0A0N1IY71"/>
<evidence type="ECO:0000313" key="2">
    <source>
        <dbReference type="EMBL" id="SEE42723.1"/>
    </source>
</evidence>
<organism evidence="1 3">
    <name type="scientific">Polaribacter dokdonensis DSW-5</name>
    <dbReference type="NCBI Taxonomy" id="1300348"/>
    <lineage>
        <taxon>Bacteria</taxon>
        <taxon>Pseudomonadati</taxon>
        <taxon>Bacteroidota</taxon>
        <taxon>Flavobacteriia</taxon>
        <taxon>Flavobacteriales</taxon>
        <taxon>Flavobacteriaceae</taxon>
    </lineage>
</organism>
<accession>A0A0N1IY71</accession>
<dbReference type="PATRIC" id="fig|1300348.6.peg.1849"/>
<comment type="caution">
    <text evidence="1">The sequence shown here is derived from an EMBL/GenBank/DDBJ whole genome shotgun (WGS) entry which is preliminary data.</text>
</comment>
<reference evidence="1 3" key="1">
    <citation type="submission" date="2015-07" db="EMBL/GenBank/DDBJ databases">
        <title>Genome of Polaribacter dokdonenesis DSW-5, isolated from seawater off Dokdo in Korea.</title>
        <authorList>
            <person name="Yoon K."/>
            <person name="Song J.Y."/>
            <person name="Kim J.F."/>
        </authorList>
    </citation>
    <scope>NUCLEOTIDE SEQUENCE [LARGE SCALE GENOMIC DNA]</scope>
    <source>
        <strain evidence="1 3">DSW-5</strain>
    </source>
</reference>
<dbReference type="RefSeq" id="WP_053974403.1">
    <property type="nucleotide sequence ID" value="NZ_FNUE01000002.1"/>
</dbReference>
<evidence type="ECO:0000313" key="4">
    <source>
        <dbReference type="Proteomes" id="UP000183071"/>
    </source>
</evidence>
<dbReference type="EMBL" id="LGBR01000001">
    <property type="protein sequence ID" value="KOY52290.1"/>
    <property type="molecule type" value="Genomic_DNA"/>
</dbReference>
<dbReference type="OrthoDB" id="9809583at2"/>
<reference evidence="2 4" key="2">
    <citation type="submission" date="2016-10" db="EMBL/GenBank/DDBJ databases">
        <authorList>
            <person name="Varghese N."/>
            <person name="Submissions S."/>
        </authorList>
    </citation>
    <scope>NUCLEOTIDE SEQUENCE [LARGE SCALE GENOMIC DNA]</scope>
    <source>
        <strain evidence="2 4">DSW-5</strain>
    </source>
</reference>
<gene>
    <name evidence="1" type="ORF">I602_1850</name>
    <name evidence="2" type="ORF">SAMN05444353_1619</name>
</gene>
<name>A0A0N1IY71_9FLAO</name>
<keyword evidence="4" id="KW-1185">Reference proteome</keyword>
<dbReference type="Proteomes" id="UP000183071">
    <property type="component" value="Unassembled WGS sequence"/>
</dbReference>
<protein>
    <submittedName>
        <fullName evidence="1">Glucan endo-1,3-beta-D-glucosidase</fullName>
    </submittedName>
</protein>